<evidence type="ECO:0000313" key="2">
    <source>
        <dbReference type="Proteomes" id="UP001055879"/>
    </source>
</evidence>
<organism evidence="1 2">
    <name type="scientific">Arctium lappa</name>
    <name type="common">Greater burdock</name>
    <name type="synonym">Lappa major</name>
    <dbReference type="NCBI Taxonomy" id="4217"/>
    <lineage>
        <taxon>Eukaryota</taxon>
        <taxon>Viridiplantae</taxon>
        <taxon>Streptophyta</taxon>
        <taxon>Embryophyta</taxon>
        <taxon>Tracheophyta</taxon>
        <taxon>Spermatophyta</taxon>
        <taxon>Magnoliopsida</taxon>
        <taxon>eudicotyledons</taxon>
        <taxon>Gunneridae</taxon>
        <taxon>Pentapetalae</taxon>
        <taxon>asterids</taxon>
        <taxon>campanulids</taxon>
        <taxon>Asterales</taxon>
        <taxon>Asteraceae</taxon>
        <taxon>Carduoideae</taxon>
        <taxon>Cardueae</taxon>
        <taxon>Arctiinae</taxon>
        <taxon>Arctium</taxon>
    </lineage>
</organism>
<accession>A0ACB8Y9W2</accession>
<keyword evidence="2" id="KW-1185">Reference proteome</keyword>
<reference evidence="2" key="1">
    <citation type="journal article" date="2022" name="Mol. Ecol. Resour.">
        <title>The genomes of chicory, endive, great burdock and yacon provide insights into Asteraceae palaeo-polyploidization history and plant inulin production.</title>
        <authorList>
            <person name="Fan W."/>
            <person name="Wang S."/>
            <person name="Wang H."/>
            <person name="Wang A."/>
            <person name="Jiang F."/>
            <person name="Liu H."/>
            <person name="Zhao H."/>
            <person name="Xu D."/>
            <person name="Zhang Y."/>
        </authorList>
    </citation>
    <scope>NUCLEOTIDE SEQUENCE [LARGE SCALE GENOMIC DNA]</scope>
    <source>
        <strain evidence="2">cv. Niubang</strain>
    </source>
</reference>
<dbReference type="Proteomes" id="UP001055879">
    <property type="component" value="Linkage Group LG14"/>
</dbReference>
<comment type="caution">
    <text evidence="1">The sequence shown here is derived from an EMBL/GenBank/DDBJ whole genome shotgun (WGS) entry which is preliminary data.</text>
</comment>
<reference evidence="1 2" key="2">
    <citation type="journal article" date="2022" name="Mol. Ecol. Resour.">
        <title>The genomes of chicory, endive, great burdock and yacon provide insights into Asteraceae paleo-polyploidization history and plant inulin production.</title>
        <authorList>
            <person name="Fan W."/>
            <person name="Wang S."/>
            <person name="Wang H."/>
            <person name="Wang A."/>
            <person name="Jiang F."/>
            <person name="Liu H."/>
            <person name="Zhao H."/>
            <person name="Xu D."/>
            <person name="Zhang Y."/>
        </authorList>
    </citation>
    <scope>NUCLEOTIDE SEQUENCE [LARGE SCALE GENOMIC DNA]</scope>
    <source>
        <strain evidence="2">cv. Niubang</strain>
    </source>
</reference>
<gene>
    <name evidence="1" type="ORF">L6452_38402</name>
</gene>
<name>A0ACB8Y9W2_ARCLA</name>
<protein>
    <submittedName>
        <fullName evidence="1">Uncharacterized protein</fullName>
    </submittedName>
</protein>
<proteinExistence type="predicted"/>
<evidence type="ECO:0000313" key="1">
    <source>
        <dbReference type="EMBL" id="KAI3679094.1"/>
    </source>
</evidence>
<dbReference type="EMBL" id="CM042060">
    <property type="protein sequence ID" value="KAI3679094.1"/>
    <property type="molecule type" value="Genomic_DNA"/>
</dbReference>
<sequence length="231" mass="26638">MEQDSPLNDSDIQPSKKRQVADKIVVTVKLEENDGKKKTENPSCDCWSWRKYGQKPIKGSPYPRGYYRCSTSKSCSAKKQVEICRTDATMLIITYTSTHNHPDPALSKESKQPKTKIQIPHDDSNSTPPDQKNEEQKPIITVVDDEDAITENENFRYIQTPENETHLTVDLENTFFDEEPLSYPNLMTFSATKSEENDFYDELEELPMSSSTFKSFMRTNFFEERVLVQPS</sequence>